<proteinExistence type="predicted"/>
<reference evidence="2" key="1">
    <citation type="submission" date="2022-10" db="EMBL/GenBank/DDBJ databases">
        <title>Tapping the CABI collections for fungal endophytes: first genome assemblies for Collariella, Neodidymelliopsis, Ascochyta clinopodiicola, Didymella pomorum, Didymosphaeria variabile, Neocosmospora piperis and Neocucurbitaria cava.</title>
        <authorList>
            <person name="Hill R."/>
        </authorList>
    </citation>
    <scope>NUCLEOTIDE SEQUENCE</scope>
    <source>
        <strain evidence="2">IMI 355091</strain>
    </source>
</reference>
<gene>
    <name evidence="2" type="ORF">N0V91_002135</name>
</gene>
<keyword evidence="3" id="KW-1185">Reference proteome</keyword>
<evidence type="ECO:0000313" key="2">
    <source>
        <dbReference type="EMBL" id="KAJ4410126.1"/>
    </source>
</evidence>
<evidence type="ECO:0000313" key="3">
    <source>
        <dbReference type="Proteomes" id="UP001140510"/>
    </source>
</evidence>
<sequence length="257" mass="29739">MLKHLNVNNCDRDTVFLEELQKKGVDLEIFVFTATSDNMRGQYLISSEEKEKLIECIRSLRSLKALCLGYTPQPKVTKVYDPYDIDGNQKPLRDHFPSSPSPAPQQASERKLSKDDLICVIKACSTATTGQRHRYTLKQFHNLKYLQLAGSSREHWHKKDIVEGVDIEIIIRVILELLSAKGLHLNFFTVTLRDTVFQWDERPDVCHLRAHQDPKQSTVTSAKGMRRNMEYYGDLSNCYFPSVGKEKTGLRYEYDFF</sequence>
<feature type="region of interest" description="Disordered" evidence="1">
    <location>
        <begin position="91"/>
        <end position="110"/>
    </location>
</feature>
<dbReference type="Proteomes" id="UP001140510">
    <property type="component" value="Unassembled WGS sequence"/>
</dbReference>
<accession>A0A9W8ZJR3</accession>
<dbReference type="OrthoDB" id="10547751at2759"/>
<protein>
    <submittedName>
        <fullName evidence="2">Uncharacterized protein</fullName>
    </submittedName>
</protein>
<comment type="caution">
    <text evidence="2">The sequence shown here is derived from an EMBL/GenBank/DDBJ whole genome shotgun (WGS) entry which is preliminary data.</text>
</comment>
<evidence type="ECO:0000256" key="1">
    <source>
        <dbReference type="SAM" id="MobiDB-lite"/>
    </source>
</evidence>
<organism evidence="2 3">
    <name type="scientific">Didymella pomorum</name>
    <dbReference type="NCBI Taxonomy" id="749634"/>
    <lineage>
        <taxon>Eukaryota</taxon>
        <taxon>Fungi</taxon>
        <taxon>Dikarya</taxon>
        <taxon>Ascomycota</taxon>
        <taxon>Pezizomycotina</taxon>
        <taxon>Dothideomycetes</taxon>
        <taxon>Pleosporomycetidae</taxon>
        <taxon>Pleosporales</taxon>
        <taxon>Pleosporineae</taxon>
        <taxon>Didymellaceae</taxon>
        <taxon>Didymella</taxon>
    </lineage>
</organism>
<dbReference type="AlphaFoldDB" id="A0A9W8ZJR3"/>
<name>A0A9W8ZJR3_9PLEO</name>
<dbReference type="EMBL" id="JAPEVA010000009">
    <property type="protein sequence ID" value="KAJ4410126.1"/>
    <property type="molecule type" value="Genomic_DNA"/>
</dbReference>